<protein>
    <recommendedName>
        <fullName evidence="4">ESAT-6-like protein</fullName>
    </recommendedName>
</protein>
<sequence length="101" mass="11326">MAVPGKIYNDKGLIMEALGQVKGVVNDMEDDITKLNKMKEDLLTQFQGDGASGYDEVARDLDRRLRAYEQSIRNLDRSTNNAADMIGSADQDVARMFRNLL</sequence>
<proteinExistence type="predicted"/>
<keyword evidence="3" id="KW-1185">Reference proteome</keyword>
<organism evidence="2 3">
    <name type="scientific">Nocardia speluncae</name>
    <dbReference type="NCBI Taxonomy" id="419477"/>
    <lineage>
        <taxon>Bacteria</taxon>
        <taxon>Bacillati</taxon>
        <taxon>Actinomycetota</taxon>
        <taxon>Actinomycetes</taxon>
        <taxon>Mycobacteriales</taxon>
        <taxon>Nocardiaceae</taxon>
        <taxon>Nocardia</taxon>
    </lineage>
</organism>
<dbReference type="Proteomes" id="UP000565715">
    <property type="component" value="Unassembled WGS sequence"/>
</dbReference>
<reference evidence="2 3" key="1">
    <citation type="submission" date="2020-04" db="EMBL/GenBank/DDBJ databases">
        <title>MicrobeNet Type strains.</title>
        <authorList>
            <person name="Nicholson A.C."/>
        </authorList>
    </citation>
    <scope>NUCLEOTIDE SEQUENCE [LARGE SCALE GENOMIC DNA]</scope>
    <source>
        <strain evidence="2 3">DSM 45078</strain>
    </source>
</reference>
<dbReference type="SUPFAM" id="SSF140453">
    <property type="entry name" value="EsxAB dimer-like"/>
    <property type="match status" value="1"/>
</dbReference>
<dbReference type="InterPro" id="IPR036689">
    <property type="entry name" value="ESAT-6-like_sf"/>
</dbReference>
<evidence type="ECO:0000313" key="2">
    <source>
        <dbReference type="EMBL" id="NKY34768.1"/>
    </source>
</evidence>
<evidence type="ECO:0000256" key="1">
    <source>
        <dbReference type="SAM" id="Coils"/>
    </source>
</evidence>
<feature type="coiled-coil region" evidence="1">
    <location>
        <begin position="25"/>
        <end position="78"/>
    </location>
</feature>
<comment type="caution">
    <text evidence="2">The sequence shown here is derived from an EMBL/GenBank/DDBJ whole genome shotgun (WGS) entry which is preliminary data.</text>
</comment>
<gene>
    <name evidence="2" type="ORF">HGA13_17045</name>
</gene>
<dbReference type="EMBL" id="JAAXOO010000004">
    <property type="protein sequence ID" value="NKY34768.1"/>
    <property type="molecule type" value="Genomic_DNA"/>
</dbReference>
<keyword evidence="1" id="KW-0175">Coiled coil</keyword>
<evidence type="ECO:0000313" key="3">
    <source>
        <dbReference type="Proteomes" id="UP000565715"/>
    </source>
</evidence>
<dbReference type="RefSeq" id="WP_068050189.1">
    <property type="nucleotide sequence ID" value="NZ_JAAXOO010000004.1"/>
</dbReference>
<accession>A0A846XFC0</accession>
<dbReference type="AlphaFoldDB" id="A0A846XFC0"/>
<name>A0A846XFC0_9NOCA</name>
<dbReference type="Gene3D" id="1.10.287.1060">
    <property type="entry name" value="ESAT-6-like"/>
    <property type="match status" value="1"/>
</dbReference>
<evidence type="ECO:0008006" key="4">
    <source>
        <dbReference type="Google" id="ProtNLM"/>
    </source>
</evidence>